<gene>
    <name evidence="3" type="ORF">BDN70DRAFT_871646</name>
</gene>
<comment type="similarity">
    <text evidence="1">Belongs to the complex I LYR family.</text>
</comment>
<dbReference type="GO" id="GO:0022904">
    <property type="term" value="P:respiratory electron transport chain"/>
    <property type="evidence" value="ECO:0007669"/>
    <property type="project" value="TreeGrafter"/>
</dbReference>
<dbReference type="CDD" id="cd20265">
    <property type="entry name" value="Complex1_LYR_ETFRF1_LYRM5"/>
    <property type="match status" value="1"/>
</dbReference>
<dbReference type="Pfam" id="PF05347">
    <property type="entry name" value="Complex1_LYR"/>
    <property type="match status" value="1"/>
</dbReference>
<dbReference type="GO" id="GO:0005739">
    <property type="term" value="C:mitochondrion"/>
    <property type="evidence" value="ECO:0007669"/>
    <property type="project" value="TreeGrafter"/>
</dbReference>
<sequence length="90" mass="10777">MSTNSTRLRALALYKELHRLGRDYPDPSYDFHGRMRTLFEKNRNLTDKDEIENALKLGEYIKKETLALYSLRKYRHLKRMYPPSSLSEPQ</sequence>
<dbReference type="Proteomes" id="UP000807469">
    <property type="component" value="Unassembled WGS sequence"/>
</dbReference>
<evidence type="ECO:0000256" key="1">
    <source>
        <dbReference type="ARBA" id="ARBA00009508"/>
    </source>
</evidence>
<proteinExistence type="inferred from homology"/>
<dbReference type="EMBL" id="MU155137">
    <property type="protein sequence ID" value="KAF9485236.1"/>
    <property type="molecule type" value="Genomic_DNA"/>
</dbReference>
<dbReference type="InterPro" id="IPR052000">
    <property type="entry name" value="ETFRF1"/>
</dbReference>
<name>A0A9P5ZG22_9AGAR</name>
<evidence type="ECO:0000313" key="3">
    <source>
        <dbReference type="EMBL" id="KAF9485236.1"/>
    </source>
</evidence>
<dbReference type="GO" id="GO:0090324">
    <property type="term" value="P:negative regulation of oxidative phosphorylation"/>
    <property type="evidence" value="ECO:0007669"/>
    <property type="project" value="InterPro"/>
</dbReference>
<organism evidence="3 4">
    <name type="scientific">Pholiota conissans</name>
    <dbReference type="NCBI Taxonomy" id="109636"/>
    <lineage>
        <taxon>Eukaryota</taxon>
        <taxon>Fungi</taxon>
        <taxon>Dikarya</taxon>
        <taxon>Basidiomycota</taxon>
        <taxon>Agaricomycotina</taxon>
        <taxon>Agaricomycetes</taxon>
        <taxon>Agaricomycetidae</taxon>
        <taxon>Agaricales</taxon>
        <taxon>Agaricineae</taxon>
        <taxon>Strophariaceae</taxon>
        <taxon>Pholiota</taxon>
    </lineage>
</organism>
<protein>
    <recommendedName>
        <fullName evidence="2">Complex 1 LYR protein domain-containing protein</fullName>
    </recommendedName>
</protein>
<evidence type="ECO:0000259" key="2">
    <source>
        <dbReference type="Pfam" id="PF05347"/>
    </source>
</evidence>
<evidence type="ECO:0000313" key="4">
    <source>
        <dbReference type="Proteomes" id="UP000807469"/>
    </source>
</evidence>
<feature type="domain" description="Complex 1 LYR protein" evidence="2">
    <location>
        <begin position="9"/>
        <end position="59"/>
    </location>
</feature>
<dbReference type="InterPro" id="IPR045296">
    <property type="entry name" value="Complex1_LYR_ETFRF1_LYRM5"/>
</dbReference>
<dbReference type="PANTHER" id="PTHR21024:SF0">
    <property type="entry name" value="ELECTRON TRANSFER FLAVOPROTEIN REGULATORY FACTOR 1"/>
    <property type="match status" value="1"/>
</dbReference>
<dbReference type="AlphaFoldDB" id="A0A9P5ZG22"/>
<accession>A0A9P5ZG22</accession>
<dbReference type="OrthoDB" id="10258445at2759"/>
<comment type="caution">
    <text evidence="3">The sequence shown here is derived from an EMBL/GenBank/DDBJ whole genome shotgun (WGS) entry which is preliminary data.</text>
</comment>
<dbReference type="InterPro" id="IPR008011">
    <property type="entry name" value="Complex1_LYR_dom"/>
</dbReference>
<reference evidence="3" key="1">
    <citation type="submission" date="2020-11" db="EMBL/GenBank/DDBJ databases">
        <authorList>
            <consortium name="DOE Joint Genome Institute"/>
            <person name="Ahrendt S."/>
            <person name="Riley R."/>
            <person name="Andreopoulos W."/>
            <person name="Labutti K."/>
            <person name="Pangilinan J."/>
            <person name="Ruiz-Duenas F.J."/>
            <person name="Barrasa J.M."/>
            <person name="Sanchez-Garcia M."/>
            <person name="Camarero S."/>
            <person name="Miyauchi S."/>
            <person name="Serrano A."/>
            <person name="Linde D."/>
            <person name="Babiker R."/>
            <person name="Drula E."/>
            <person name="Ayuso-Fernandez I."/>
            <person name="Pacheco R."/>
            <person name="Padilla G."/>
            <person name="Ferreira P."/>
            <person name="Barriuso J."/>
            <person name="Kellner H."/>
            <person name="Castanera R."/>
            <person name="Alfaro M."/>
            <person name="Ramirez L."/>
            <person name="Pisabarro A.G."/>
            <person name="Kuo A."/>
            <person name="Tritt A."/>
            <person name="Lipzen A."/>
            <person name="He G."/>
            <person name="Yan M."/>
            <person name="Ng V."/>
            <person name="Cullen D."/>
            <person name="Martin F."/>
            <person name="Rosso M.-N."/>
            <person name="Henrissat B."/>
            <person name="Hibbett D."/>
            <person name="Martinez A.T."/>
            <person name="Grigoriev I.V."/>
        </authorList>
    </citation>
    <scope>NUCLEOTIDE SEQUENCE</scope>
    <source>
        <strain evidence="3">CIRM-BRFM 674</strain>
    </source>
</reference>
<keyword evidence="4" id="KW-1185">Reference proteome</keyword>
<dbReference type="PANTHER" id="PTHR21024">
    <property type="entry name" value="GROWTH HORMONE-INDUCIBLE SOLUBLE PROTEIN-RELATED"/>
    <property type="match status" value="1"/>
</dbReference>